<dbReference type="PANTHER" id="PTHR44757:SF2">
    <property type="entry name" value="BIOFILM ARCHITECTURE MAINTENANCE PROTEIN MBAA"/>
    <property type="match status" value="1"/>
</dbReference>
<organism evidence="4 5">
    <name type="scientific">Methyloglobulus morosus KoM1</name>
    <dbReference type="NCBI Taxonomy" id="1116472"/>
    <lineage>
        <taxon>Bacteria</taxon>
        <taxon>Pseudomonadati</taxon>
        <taxon>Pseudomonadota</taxon>
        <taxon>Gammaproteobacteria</taxon>
        <taxon>Methylococcales</taxon>
        <taxon>Methylococcaceae</taxon>
        <taxon>Methyloglobulus</taxon>
    </lineage>
</organism>
<evidence type="ECO:0000259" key="2">
    <source>
        <dbReference type="PROSITE" id="PS50112"/>
    </source>
</evidence>
<dbReference type="SMART" id="SM00091">
    <property type="entry name" value="PAS"/>
    <property type="match status" value="1"/>
</dbReference>
<accession>V5BZ90</accession>
<evidence type="ECO:0000313" key="4">
    <source>
        <dbReference type="EMBL" id="ESS73139.1"/>
    </source>
</evidence>
<dbReference type="CDD" id="cd01949">
    <property type="entry name" value="GGDEF"/>
    <property type="match status" value="1"/>
</dbReference>
<dbReference type="PROSITE" id="PS50887">
    <property type="entry name" value="GGDEF"/>
    <property type="match status" value="1"/>
</dbReference>
<dbReference type="InterPro" id="IPR000014">
    <property type="entry name" value="PAS"/>
</dbReference>
<dbReference type="STRING" id="1116472.MGMO_35c00350"/>
<dbReference type="EMBL" id="AYLO01000034">
    <property type="protein sequence ID" value="ESS73139.1"/>
    <property type="molecule type" value="Genomic_DNA"/>
</dbReference>
<name>V5BZ90_9GAMM</name>
<dbReference type="Gene3D" id="3.30.450.20">
    <property type="entry name" value="PAS domain"/>
    <property type="match status" value="1"/>
</dbReference>
<dbReference type="AlphaFoldDB" id="V5BZ90"/>
<dbReference type="NCBIfam" id="TIGR00229">
    <property type="entry name" value="sensory_box"/>
    <property type="match status" value="1"/>
</dbReference>
<reference evidence="4 5" key="1">
    <citation type="journal article" date="2013" name="Genome Announc.">
        <title>Draft Genome Sequence of the Methanotrophic Gammaproteobacterium Methyloglobulus morosus DSM 22980 Strain KoM1.</title>
        <authorList>
            <person name="Poehlein A."/>
            <person name="Deutzmann J.S."/>
            <person name="Daniel R."/>
            <person name="Simeonova D.D."/>
        </authorList>
    </citation>
    <scope>NUCLEOTIDE SEQUENCE [LARGE SCALE GENOMIC DNA]</scope>
    <source>
        <strain evidence="4 5">KoM1</strain>
    </source>
</reference>
<sequence>MTNKFNNKRGKYRFVSLHRKWLLALSLLLLVMSTAFSSLNYWYLNGQYKIQLAANQAAWRTDFKGLIEHSVDRLQRLSIVIVSLGKLTEQLNNGGAAIITAELEKQFTSVSYELDVGRIMIFDRQGNTQWNWSSGNNKPVSVQPMIDTYKRAQVSEQPETVLDCQAQCALITVMPLLKGGKDAGHIGLSQRITDLVLEFSTATGIDIGILIPTGTVDEKMIPRWHLYTAALTHAITLKPLISHLSERYASPMDIPSDLGQPWNGQFYAVNTLPLKDIIKGSNGYLVFISNVSGMTAILKQSNRNSILLMVVSLFLAEVLLFLLLRRPLHRLGHLARTLPMVARGGYHDAYAQLDVQGRLSGTRDEIDILYESSLNLAHQIEESQLALASDRDFIQGLLDSAQVMILTQTHTGKIHTANRYMSQLLGRSSENLKGELFVDLMQNDEGKEYYEKNRSRLFSSDLHRLGHEASIIDAKGELRQFIWNHTYLGQTNDDVAVLSVGLDATDRILAEHRSRWLAHHDPLTGLANRLCFQEDLVRSFADSVRSGITSALMLIDLDYFKTVNDTSGHAAGDELLKILANELQSRARASDLVARLGGDEFAVLMPNTGQAGAEAFADSINELFSKQVFKFGNKEYRLSASIGIALMPLHGKNVEELMVNADAAMYAAKNGGRGRYHFFSA</sequence>
<dbReference type="OrthoDB" id="9787514at2"/>
<dbReference type="NCBIfam" id="TIGR00254">
    <property type="entry name" value="GGDEF"/>
    <property type="match status" value="1"/>
</dbReference>
<dbReference type="SMART" id="SM00267">
    <property type="entry name" value="GGDEF"/>
    <property type="match status" value="1"/>
</dbReference>
<proteinExistence type="predicted"/>
<evidence type="ECO:0000313" key="5">
    <source>
        <dbReference type="Proteomes" id="UP000017842"/>
    </source>
</evidence>
<dbReference type="InterPro" id="IPR043128">
    <property type="entry name" value="Rev_trsase/Diguanyl_cyclase"/>
</dbReference>
<dbReference type="InterPro" id="IPR000160">
    <property type="entry name" value="GGDEF_dom"/>
</dbReference>
<dbReference type="SUPFAM" id="SSF55073">
    <property type="entry name" value="Nucleotide cyclase"/>
    <property type="match status" value="1"/>
</dbReference>
<dbReference type="eggNOG" id="COG5001">
    <property type="taxonomic scope" value="Bacteria"/>
</dbReference>
<dbReference type="Pfam" id="PF14827">
    <property type="entry name" value="dCache_3"/>
    <property type="match status" value="1"/>
</dbReference>
<dbReference type="Proteomes" id="UP000017842">
    <property type="component" value="Unassembled WGS sequence"/>
</dbReference>
<keyword evidence="5" id="KW-1185">Reference proteome</keyword>
<evidence type="ECO:0000256" key="1">
    <source>
        <dbReference type="ARBA" id="ARBA00001946"/>
    </source>
</evidence>
<dbReference type="Gene3D" id="3.30.70.270">
    <property type="match status" value="1"/>
</dbReference>
<dbReference type="InterPro" id="IPR052155">
    <property type="entry name" value="Biofilm_reg_signaling"/>
</dbReference>
<dbReference type="GO" id="GO:0003824">
    <property type="term" value="F:catalytic activity"/>
    <property type="evidence" value="ECO:0007669"/>
    <property type="project" value="UniProtKB-ARBA"/>
</dbReference>
<dbReference type="PATRIC" id="fig|1116472.3.peg.1023"/>
<dbReference type="PANTHER" id="PTHR44757">
    <property type="entry name" value="DIGUANYLATE CYCLASE DGCP"/>
    <property type="match status" value="1"/>
</dbReference>
<dbReference type="FunFam" id="3.30.70.270:FF:000001">
    <property type="entry name" value="Diguanylate cyclase domain protein"/>
    <property type="match status" value="1"/>
</dbReference>
<dbReference type="InterPro" id="IPR029150">
    <property type="entry name" value="dCache_3"/>
</dbReference>
<gene>
    <name evidence="4" type="ORF">MGMO_35c00350</name>
</gene>
<protein>
    <submittedName>
        <fullName evidence="4">PAS domain S-box/diguanylate cyclase (GGDEF) domain-containing protein</fullName>
    </submittedName>
</protein>
<dbReference type="InterPro" id="IPR035965">
    <property type="entry name" value="PAS-like_dom_sf"/>
</dbReference>
<evidence type="ECO:0000259" key="3">
    <source>
        <dbReference type="PROSITE" id="PS50887"/>
    </source>
</evidence>
<comment type="cofactor">
    <cofactor evidence="1">
        <name>Mg(2+)</name>
        <dbReference type="ChEBI" id="CHEBI:18420"/>
    </cofactor>
</comment>
<dbReference type="Pfam" id="PF00990">
    <property type="entry name" value="GGDEF"/>
    <property type="match status" value="1"/>
</dbReference>
<dbReference type="SUPFAM" id="SSF55785">
    <property type="entry name" value="PYP-like sensor domain (PAS domain)"/>
    <property type="match status" value="1"/>
</dbReference>
<dbReference type="InterPro" id="IPR029787">
    <property type="entry name" value="Nucleotide_cyclase"/>
</dbReference>
<dbReference type="PROSITE" id="PS50112">
    <property type="entry name" value="PAS"/>
    <property type="match status" value="1"/>
</dbReference>
<feature type="domain" description="GGDEF" evidence="3">
    <location>
        <begin position="548"/>
        <end position="681"/>
    </location>
</feature>
<comment type="caution">
    <text evidence="4">The sequence shown here is derived from an EMBL/GenBank/DDBJ whole genome shotgun (WGS) entry which is preliminary data.</text>
</comment>
<feature type="domain" description="PAS" evidence="2">
    <location>
        <begin position="390"/>
        <end position="461"/>
    </location>
</feature>